<evidence type="ECO:0000313" key="2">
    <source>
        <dbReference type="EMBL" id="RHZ89448.1"/>
    </source>
</evidence>
<dbReference type="STRING" id="1348612.A0A397JRF8"/>
<reference evidence="2 3" key="1">
    <citation type="submission" date="2018-08" db="EMBL/GenBank/DDBJ databases">
        <title>Genome and evolution of the arbuscular mycorrhizal fungus Diversispora epigaea (formerly Glomus versiforme) and its bacterial endosymbionts.</title>
        <authorList>
            <person name="Sun X."/>
            <person name="Fei Z."/>
            <person name="Harrison M."/>
        </authorList>
    </citation>
    <scope>NUCLEOTIDE SEQUENCE [LARGE SCALE GENOMIC DNA]</scope>
    <source>
        <strain evidence="2 3">IT104</strain>
    </source>
</reference>
<sequence>MSFLADFEPALINSPYDRSQKRSTTTSKGLSSSSSSSSSSSPSSSSPFKSLKTKSTITSQSNKNIEERWQKSIFNGSSSSFSLLSSARPTSYDKKYWTDKLVTFILMMPY</sequence>
<name>A0A397JRF8_9GLOM</name>
<dbReference type="Proteomes" id="UP000266861">
    <property type="component" value="Unassembled WGS sequence"/>
</dbReference>
<proteinExistence type="predicted"/>
<feature type="region of interest" description="Disordered" evidence="1">
    <location>
        <begin position="15"/>
        <end position="63"/>
    </location>
</feature>
<evidence type="ECO:0000256" key="1">
    <source>
        <dbReference type="SAM" id="MobiDB-lite"/>
    </source>
</evidence>
<comment type="caution">
    <text evidence="2">The sequence shown here is derived from an EMBL/GenBank/DDBJ whole genome shotgun (WGS) entry which is preliminary data.</text>
</comment>
<dbReference type="EMBL" id="PQFF01000012">
    <property type="protein sequence ID" value="RHZ89448.1"/>
    <property type="molecule type" value="Genomic_DNA"/>
</dbReference>
<protein>
    <submittedName>
        <fullName evidence="2">Uncharacterized protein</fullName>
    </submittedName>
</protein>
<evidence type="ECO:0000313" key="3">
    <source>
        <dbReference type="Proteomes" id="UP000266861"/>
    </source>
</evidence>
<organism evidence="2 3">
    <name type="scientific">Diversispora epigaea</name>
    <dbReference type="NCBI Taxonomy" id="1348612"/>
    <lineage>
        <taxon>Eukaryota</taxon>
        <taxon>Fungi</taxon>
        <taxon>Fungi incertae sedis</taxon>
        <taxon>Mucoromycota</taxon>
        <taxon>Glomeromycotina</taxon>
        <taxon>Glomeromycetes</taxon>
        <taxon>Diversisporales</taxon>
        <taxon>Diversisporaceae</taxon>
        <taxon>Diversispora</taxon>
    </lineage>
</organism>
<gene>
    <name evidence="2" type="ORF">Glove_14g55</name>
</gene>
<accession>A0A397JRF8</accession>
<dbReference type="AlphaFoldDB" id="A0A397JRF8"/>
<feature type="compositionally biased region" description="Low complexity" evidence="1">
    <location>
        <begin position="23"/>
        <end position="56"/>
    </location>
</feature>
<keyword evidence="3" id="KW-1185">Reference proteome</keyword>